<gene>
    <name evidence="1" type="ORF">ECRASSUSDP1_LOCUS13332</name>
</gene>
<name>A0AAD1URL6_EUPCR</name>
<sequence length="225" mass="26326">MSDSDGIFYDETVQSVEINKDFSQKGLENDNILHNLKSIIPKIKKNIPGHLNDENEYLVSYFSKSLNTFIYTGQYPELDVNSARVTHEDLDPELWIKFRIKSIPLVDEEALNEKSRMERKDVHRRTKERKIGDVVTKVIEWRKLYNSGEEFKGKKYSLDTAAKAVGMSKKSLDDYLLQIRNARKFGFNFNEHKDDKIGILRAFNKKFKIYCKKGKPGRKPKRKTD</sequence>
<protein>
    <submittedName>
        <fullName evidence="1">Uncharacterized protein</fullName>
    </submittedName>
</protein>
<comment type="caution">
    <text evidence="1">The sequence shown here is derived from an EMBL/GenBank/DDBJ whole genome shotgun (WGS) entry which is preliminary data.</text>
</comment>
<accession>A0AAD1URL6</accession>
<reference evidence="1" key="1">
    <citation type="submission" date="2023-07" db="EMBL/GenBank/DDBJ databases">
        <authorList>
            <consortium name="AG Swart"/>
            <person name="Singh M."/>
            <person name="Singh A."/>
            <person name="Seah K."/>
            <person name="Emmerich C."/>
        </authorList>
    </citation>
    <scope>NUCLEOTIDE SEQUENCE</scope>
    <source>
        <strain evidence="1">DP1</strain>
    </source>
</reference>
<dbReference type="AlphaFoldDB" id="A0AAD1URL6"/>
<organism evidence="1 2">
    <name type="scientific">Euplotes crassus</name>
    <dbReference type="NCBI Taxonomy" id="5936"/>
    <lineage>
        <taxon>Eukaryota</taxon>
        <taxon>Sar</taxon>
        <taxon>Alveolata</taxon>
        <taxon>Ciliophora</taxon>
        <taxon>Intramacronucleata</taxon>
        <taxon>Spirotrichea</taxon>
        <taxon>Hypotrichia</taxon>
        <taxon>Euplotida</taxon>
        <taxon>Euplotidae</taxon>
        <taxon>Moneuplotes</taxon>
    </lineage>
</organism>
<dbReference type="Proteomes" id="UP001295684">
    <property type="component" value="Unassembled WGS sequence"/>
</dbReference>
<evidence type="ECO:0000313" key="1">
    <source>
        <dbReference type="EMBL" id="CAI2372005.1"/>
    </source>
</evidence>
<proteinExistence type="predicted"/>
<evidence type="ECO:0000313" key="2">
    <source>
        <dbReference type="Proteomes" id="UP001295684"/>
    </source>
</evidence>
<dbReference type="EMBL" id="CAMPGE010013267">
    <property type="protein sequence ID" value="CAI2372005.1"/>
    <property type="molecule type" value="Genomic_DNA"/>
</dbReference>
<keyword evidence="2" id="KW-1185">Reference proteome</keyword>